<dbReference type="InterPro" id="IPR052433">
    <property type="entry name" value="X-Pro_dipept-like"/>
</dbReference>
<evidence type="ECO:0000256" key="5">
    <source>
        <dbReference type="ARBA" id="ARBA00023049"/>
    </source>
</evidence>
<keyword evidence="3" id="KW-0479">Metal-binding</keyword>
<feature type="domain" description="Peptidase M24" evidence="8">
    <location>
        <begin position="1"/>
        <end position="51"/>
    </location>
</feature>
<organism evidence="9 10">
    <name type="scientific">Saguinus oedipus</name>
    <name type="common">Cotton-top tamarin</name>
    <name type="synonym">Oedipomidas oedipus</name>
    <dbReference type="NCBI Taxonomy" id="9490"/>
    <lineage>
        <taxon>Eukaryota</taxon>
        <taxon>Metazoa</taxon>
        <taxon>Chordata</taxon>
        <taxon>Craniata</taxon>
        <taxon>Vertebrata</taxon>
        <taxon>Euteleostomi</taxon>
        <taxon>Mammalia</taxon>
        <taxon>Eutheria</taxon>
        <taxon>Euarchontoglires</taxon>
        <taxon>Primates</taxon>
        <taxon>Haplorrhini</taxon>
        <taxon>Platyrrhini</taxon>
        <taxon>Cebidae</taxon>
        <taxon>Callitrichinae</taxon>
        <taxon>Saguinus</taxon>
    </lineage>
</organism>
<dbReference type="Proteomes" id="UP001266305">
    <property type="component" value="Unassembled WGS sequence"/>
</dbReference>
<feature type="compositionally biased region" description="Low complexity" evidence="7">
    <location>
        <begin position="73"/>
        <end position="95"/>
    </location>
</feature>
<comment type="cofactor">
    <cofactor evidence="1">
        <name>Mn(2+)</name>
        <dbReference type="ChEBI" id="CHEBI:29035"/>
    </cofactor>
</comment>
<dbReference type="SUPFAM" id="SSF55920">
    <property type="entry name" value="Creatinase/aminopeptidase"/>
    <property type="match status" value="1"/>
</dbReference>
<evidence type="ECO:0000256" key="1">
    <source>
        <dbReference type="ARBA" id="ARBA00001936"/>
    </source>
</evidence>
<dbReference type="Pfam" id="PF00557">
    <property type="entry name" value="Peptidase_M24"/>
    <property type="match status" value="1"/>
</dbReference>
<dbReference type="EMBL" id="JASSZA010000019">
    <property type="protein sequence ID" value="KAK2088167.1"/>
    <property type="molecule type" value="Genomic_DNA"/>
</dbReference>
<evidence type="ECO:0000256" key="4">
    <source>
        <dbReference type="ARBA" id="ARBA00022801"/>
    </source>
</evidence>
<evidence type="ECO:0000256" key="2">
    <source>
        <dbReference type="ARBA" id="ARBA00022670"/>
    </source>
</evidence>
<gene>
    <name evidence="9" type="ORF">P7K49_034074</name>
</gene>
<keyword evidence="10" id="KW-1185">Reference proteome</keyword>
<evidence type="ECO:0000256" key="3">
    <source>
        <dbReference type="ARBA" id="ARBA00022723"/>
    </source>
</evidence>
<name>A0ABQ9TTQ8_SAGOE</name>
<dbReference type="PANTHER" id="PTHR48480">
    <property type="match status" value="1"/>
</dbReference>
<dbReference type="InterPro" id="IPR036005">
    <property type="entry name" value="Creatinase/aminopeptidase-like"/>
</dbReference>
<keyword evidence="4" id="KW-0378">Hydrolase</keyword>
<comment type="caution">
    <text evidence="9">The sequence shown here is derived from an EMBL/GenBank/DDBJ whole genome shotgun (WGS) entry which is preliminary data.</text>
</comment>
<evidence type="ECO:0000313" key="10">
    <source>
        <dbReference type="Proteomes" id="UP001266305"/>
    </source>
</evidence>
<evidence type="ECO:0000256" key="6">
    <source>
        <dbReference type="ARBA" id="ARBA00023211"/>
    </source>
</evidence>
<proteinExistence type="predicted"/>
<reference evidence="9 10" key="1">
    <citation type="submission" date="2023-05" db="EMBL/GenBank/DDBJ databases">
        <title>B98-5 Cell Line De Novo Hybrid Assembly: An Optical Mapping Approach.</title>
        <authorList>
            <person name="Kananen K."/>
            <person name="Auerbach J.A."/>
            <person name="Kautto E."/>
            <person name="Blachly J.S."/>
        </authorList>
    </citation>
    <scope>NUCLEOTIDE SEQUENCE [LARGE SCALE GENOMIC DNA]</scope>
    <source>
        <strain evidence="9">B95-8</strain>
        <tissue evidence="9">Cell line</tissue>
    </source>
</reference>
<dbReference type="PANTHER" id="PTHR48480:SF2">
    <property type="entry name" value="PEPTIDASE D"/>
    <property type="match status" value="1"/>
</dbReference>
<keyword evidence="5" id="KW-0482">Metalloprotease</keyword>
<evidence type="ECO:0000313" key="9">
    <source>
        <dbReference type="EMBL" id="KAK2088167.1"/>
    </source>
</evidence>
<sequence>MGGEYYCFASDITCSFPANGKFTADQKAIYEAVLRSSRAVMGTMKPGNKADHHAGTEPGIGGSGQGPTTDLVASTSASPLAAGTPAGPLPLSLNP</sequence>
<evidence type="ECO:0000259" key="8">
    <source>
        <dbReference type="Pfam" id="PF00557"/>
    </source>
</evidence>
<keyword evidence="6" id="KW-0464">Manganese</keyword>
<protein>
    <recommendedName>
        <fullName evidence="8">Peptidase M24 domain-containing protein</fullName>
    </recommendedName>
</protein>
<accession>A0ABQ9TTQ8</accession>
<dbReference type="InterPro" id="IPR000994">
    <property type="entry name" value="Pept_M24"/>
</dbReference>
<feature type="region of interest" description="Disordered" evidence="7">
    <location>
        <begin position="43"/>
        <end position="95"/>
    </location>
</feature>
<dbReference type="Gene3D" id="3.90.230.10">
    <property type="entry name" value="Creatinase/methionine aminopeptidase superfamily"/>
    <property type="match status" value="1"/>
</dbReference>
<evidence type="ECO:0000256" key="7">
    <source>
        <dbReference type="SAM" id="MobiDB-lite"/>
    </source>
</evidence>
<keyword evidence="2" id="KW-0645">Protease</keyword>